<evidence type="ECO:0000313" key="2">
    <source>
        <dbReference type="Proteomes" id="UP000056450"/>
    </source>
</evidence>
<name>A0AAP1BY68_9BURK</name>
<dbReference type="AlphaFoldDB" id="A0AAP1BY68"/>
<accession>A0AAP1BY68</accession>
<protein>
    <submittedName>
        <fullName evidence="1">Uncharacterized protein</fullName>
    </submittedName>
</protein>
<gene>
    <name evidence="1" type="ORF">WI41_02760</name>
</gene>
<dbReference type="EMBL" id="LOTQ01000061">
    <property type="protein sequence ID" value="KUZ97596.1"/>
    <property type="molecule type" value="Genomic_DNA"/>
</dbReference>
<dbReference type="KEGG" id="blat:WK25_19665"/>
<reference evidence="1 2" key="1">
    <citation type="submission" date="2015-11" db="EMBL/GenBank/DDBJ databases">
        <title>Expanding the genomic diversity of Burkholderia species for the development of highly accurate diagnostics.</title>
        <authorList>
            <person name="Sahl J."/>
            <person name="Keim P."/>
            <person name="Wagner D."/>
        </authorList>
    </citation>
    <scope>NUCLEOTIDE SEQUENCE [LARGE SCALE GENOMIC DNA]</scope>
    <source>
        <strain evidence="1 2">RF32-BP12</strain>
    </source>
</reference>
<organism evidence="1 2">
    <name type="scientific">Burkholderia latens</name>
    <dbReference type="NCBI Taxonomy" id="488446"/>
    <lineage>
        <taxon>Bacteria</taxon>
        <taxon>Pseudomonadati</taxon>
        <taxon>Pseudomonadota</taxon>
        <taxon>Betaproteobacteria</taxon>
        <taxon>Burkholderiales</taxon>
        <taxon>Burkholderiaceae</taxon>
        <taxon>Burkholderia</taxon>
        <taxon>Burkholderia cepacia complex</taxon>
    </lineage>
</organism>
<comment type="caution">
    <text evidence="1">The sequence shown here is derived from an EMBL/GenBank/DDBJ whole genome shotgun (WGS) entry which is preliminary data.</text>
</comment>
<proteinExistence type="predicted"/>
<evidence type="ECO:0000313" key="1">
    <source>
        <dbReference type="EMBL" id="KUZ97596.1"/>
    </source>
</evidence>
<dbReference type="Proteomes" id="UP000056450">
    <property type="component" value="Unassembled WGS sequence"/>
</dbReference>
<sequence length="68" mass="7554">MTRYSDEHRIPHGIDARGLIDVTSSRCNCDSMDATARRGTHSSPAFHAARARVVRGREPGRRPNPQAQ</sequence>